<feature type="transmembrane region" description="Helical" evidence="2">
    <location>
        <begin position="209"/>
        <end position="242"/>
    </location>
</feature>
<feature type="transmembrane region" description="Helical" evidence="2">
    <location>
        <begin position="54"/>
        <end position="74"/>
    </location>
</feature>
<evidence type="ECO:0000313" key="4">
    <source>
        <dbReference type="Proteomes" id="UP000006334"/>
    </source>
</evidence>
<dbReference type="AlphaFoldDB" id="K6YZ64"/>
<dbReference type="OrthoDB" id="5298483at2"/>
<feature type="region of interest" description="Disordered" evidence="1">
    <location>
        <begin position="1"/>
        <end position="23"/>
    </location>
</feature>
<dbReference type="eggNOG" id="COG5473">
    <property type="taxonomic scope" value="Bacteria"/>
</dbReference>
<sequence length="258" mass="28070">MDNNDNSPYQAPESDLTATDAPAGTWVYSGPTGRPVGDGMTWISDGFSLFKQDIGMWIVTMIVGFIVAIVINIIPFIGSIISMFLTYIWVGGLMLGCQAAFDGKPFDIKYLFAGFSYRAGRLIGLSLLAAVVSIAIMFVAMGSMYMDLLAGNADASDMGVQFWLSFLVGMALMLPMVMAVWFAPALIVLQDMPVFAAIKESFLGCFKNVLPFLIYGIVMLVLYILGAIPLLLGLLIVVPLIFTSMYTSYRSIYLTEAS</sequence>
<keyword evidence="2" id="KW-1133">Transmembrane helix</keyword>
<feature type="transmembrane region" description="Helical" evidence="2">
    <location>
        <begin position="122"/>
        <end position="142"/>
    </location>
</feature>
<dbReference type="NCBIfam" id="NF041043">
    <property type="entry name" value="BPSS1780_fam"/>
    <property type="match status" value="1"/>
</dbReference>
<keyword evidence="2" id="KW-0812">Transmembrane</keyword>
<dbReference type="EMBL" id="BAEN01000076">
    <property type="protein sequence ID" value="GAC16500.1"/>
    <property type="molecule type" value="Genomic_DNA"/>
</dbReference>
<evidence type="ECO:0000313" key="3">
    <source>
        <dbReference type="EMBL" id="GAC16500.1"/>
    </source>
</evidence>
<reference evidence="3 4" key="1">
    <citation type="journal article" date="2017" name="Antonie Van Leeuwenhoek">
        <title>Rhizobium rhizosphaerae sp. nov., a novel species isolated from rice rhizosphere.</title>
        <authorList>
            <person name="Zhao J.J."/>
            <person name="Zhang J."/>
            <person name="Zhang R.J."/>
            <person name="Zhang C.W."/>
            <person name="Yin H.Q."/>
            <person name="Zhang X.X."/>
        </authorList>
    </citation>
    <scope>NUCLEOTIDE SEQUENCE [LARGE SCALE GENOMIC DNA]</scope>
    <source>
        <strain evidence="3 4">E3</strain>
    </source>
</reference>
<evidence type="ECO:0000256" key="1">
    <source>
        <dbReference type="SAM" id="MobiDB-lite"/>
    </source>
</evidence>
<name>K6YZ64_9ALTE</name>
<evidence type="ECO:0008006" key="5">
    <source>
        <dbReference type="Google" id="ProtNLM"/>
    </source>
</evidence>
<dbReference type="Proteomes" id="UP000006334">
    <property type="component" value="Unassembled WGS sequence"/>
</dbReference>
<organism evidence="3 4">
    <name type="scientific">Aliiglaciecola lipolytica E3</name>
    <dbReference type="NCBI Taxonomy" id="1127673"/>
    <lineage>
        <taxon>Bacteria</taxon>
        <taxon>Pseudomonadati</taxon>
        <taxon>Pseudomonadota</taxon>
        <taxon>Gammaproteobacteria</taxon>
        <taxon>Alteromonadales</taxon>
        <taxon>Alteromonadaceae</taxon>
        <taxon>Aliiglaciecola</taxon>
    </lineage>
</organism>
<keyword evidence="4" id="KW-1185">Reference proteome</keyword>
<dbReference type="InterPro" id="IPR047798">
    <property type="entry name" value="BPSS1780-like"/>
</dbReference>
<protein>
    <recommendedName>
        <fullName evidence="5">Transmembrane protein</fullName>
    </recommendedName>
</protein>
<dbReference type="STRING" id="1127673.GLIP_3889"/>
<proteinExistence type="predicted"/>
<dbReference type="RefSeq" id="WP_008846302.1">
    <property type="nucleotide sequence ID" value="NZ_BAEN01000076.1"/>
</dbReference>
<feature type="transmembrane region" description="Helical" evidence="2">
    <location>
        <begin position="162"/>
        <end position="189"/>
    </location>
</feature>
<feature type="transmembrane region" description="Helical" evidence="2">
    <location>
        <begin position="80"/>
        <end position="101"/>
    </location>
</feature>
<keyword evidence="2" id="KW-0472">Membrane</keyword>
<comment type="caution">
    <text evidence="3">The sequence shown here is derived from an EMBL/GenBank/DDBJ whole genome shotgun (WGS) entry which is preliminary data.</text>
</comment>
<accession>K6YZ64</accession>
<gene>
    <name evidence="3" type="ORF">GLIP_3889</name>
</gene>
<evidence type="ECO:0000256" key="2">
    <source>
        <dbReference type="SAM" id="Phobius"/>
    </source>
</evidence>